<feature type="domain" description="Rv2525c-like glycoside hydrolase-like" evidence="1">
    <location>
        <begin position="17"/>
        <end position="177"/>
    </location>
</feature>
<comment type="caution">
    <text evidence="2">The sequence shown here is derived from an EMBL/GenBank/DDBJ whole genome shotgun (WGS) entry which is preliminary data.</text>
</comment>
<dbReference type="SUPFAM" id="SSF51445">
    <property type="entry name" value="(Trans)glycosidases"/>
    <property type="match status" value="1"/>
</dbReference>
<dbReference type="InterPro" id="IPR017853">
    <property type="entry name" value="GH"/>
</dbReference>
<sequence>MHKIIDTPWDTTSYISQLKSGGVETVIRYYNHENSESLPEKQLGGSEAAALDAAGLSLAVIFEQDGGAGGQIGDLDATAGKSDAAQALALAKTLGQPHGSAIYFSVDYDYYQQSDLNRIAPYFAAVAAALKGLFRVGVYGSGTVCTAMQDAGHAELIWLAGSTGWSGTQQVLSTDRWALFQSEMNISDPLPHDGNSASSSFPNFGQFTLGGASHGEPLLA</sequence>
<dbReference type="Gene3D" id="3.20.20.80">
    <property type="entry name" value="Glycosidases"/>
    <property type="match status" value="1"/>
</dbReference>
<organism evidence="2 3">
    <name type="scientific">Martelella mangrovi</name>
    <dbReference type="NCBI Taxonomy" id="1397477"/>
    <lineage>
        <taxon>Bacteria</taxon>
        <taxon>Pseudomonadati</taxon>
        <taxon>Pseudomonadota</taxon>
        <taxon>Alphaproteobacteria</taxon>
        <taxon>Hyphomicrobiales</taxon>
        <taxon>Aurantimonadaceae</taxon>
        <taxon>Martelella</taxon>
    </lineage>
</organism>
<dbReference type="InterPro" id="IPR015020">
    <property type="entry name" value="Rv2525c-like_Glyco_Hydro-like"/>
</dbReference>
<keyword evidence="3" id="KW-1185">Reference proteome</keyword>
<protein>
    <recommendedName>
        <fullName evidence="1">Rv2525c-like glycoside hydrolase-like domain-containing protein</fullName>
    </recommendedName>
</protein>
<dbReference type="Proteomes" id="UP001549164">
    <property type="component" value="Unassembled WGS sequence"/>
</dbReference>
<name>A0ABV2I9X7_9HYPH</name>
<evidence type="ECO:0000313" key="3">
    <source>
        <dbReference type="Proteomes" id="UP001549164"/>
    </source>
</evidence>
<dbReference type="EMBL" id="JBEPLY010000003">
    <property type="protein sequence ID" value="MET3599072.1"/>
    <property type="molecule type" value="Genomic_DNA"/>
</dbReference>
<accession>A0ABV2I9X7</accession>
<dbReference type="Pfam" id="PF08924">
    <property type="entry name" value="Rv2525c_GlyHyd-like"/>
    <property type="match status" value="1"/>
</dbReference>
<proteinExistence type="predicted"/>
<evidence type="ECO:0000313" key="2">
    <source>
        <dbReference type="EMBL" id="MET3599072.1"/>
    </source>
</evidence>
<dbReference type="RefSeq" id="WP_354433362.1">
    <property type="nucleotide sequence ID" value="NZ_JBEPLY010000003.1"/>
</dbReference>
<gene>
    <name evidence="2" type="ORF">ABID12_001003</name>
</gene>
<reference evidence="2 3" key="1">
    <citation type="submission" date="2024-06" db="EMBL/GenBank/DDBJ databases">
        <title>Genomic Encyclopedia of Type Strains, Phase IV (KMG-IV): sequencing the most valuable type-strain genomes for metagenomic binning, comparative biology and taxonomic classification.</title>
        <authorList>
            <person name="Goeker M."/>
        </authorList>
    </citation>
    <scope>NUCLEOTIDE SEQUENCE [LARGE SCALE GENOMIC DNA]</scope>
    <source>
        <strain evidence="2 3">DSM 28102</strain>
    </source>
</reference>
<evidence type="ECO:0000259" key="1">
    <source>
        <dbReference type="Pfam" id="PF08924"/>
    </source>
</evidence>